<keyword evidence="3" id="KW-1185">Reference proteome</keyword>
<proteinExistence type="predicted"/>
<feature type="compositionally biased region" description="Polar residues" evidence="1">
    <location>
        <begin position="104"/>
        <end position="123"/>
    </location>
</feature>
<accession>A0A226DS40</accession>
<feature type="region of interest" description="Disordered" evidence="1">
    <location>
        <begin position="93"/>
        <end position="123"/>
    </location>
</feature>
<reference evidence="2 3" key="1">
    <citation type="submission" date="2015-12" db="EMBL/GenBank/DDBJ databases">
        <title>The genome of Folsomia candida.</title>
        <authorList>
            <person name="Faddeeva A."/>
            <person name="Derks M.F."/>
            <person name="Anvar Y."/>
            <person name="Smit S."/>
            <person name="Van Straalen N."/>
            <person name="Roelofs D."/>
        </authorList>
    </citation>
    <scope>NUCLEOTIDE SEQUENCE [LARGE SCALE GENOMIC DNA]</scope>
    <source>
        <strain evidence="2 3">VU population</strain>
        <tissue evidence="2">Whole body</tissue>
    </source>
</reference>
<comment type="caution">
    <text evidence="2">The sequence shown here is derived from an EMBL/GenBank/DDBJ whole genome shotgun (WGS) entry which is preliminary data.</text>
</comment>
<evidence type="ECO:0000313" key="2">
    <source>
        <dbReference type="EMBL" id="OXA47026.1"/>
    </source>
</evidence>
<evidence type="ECO:0000256" key="1">
    <source>
        <dbReference type="SAM" id="MobiDB-lite"/>
    </source>
</evidence>
<name>A0A226DS40_FOLCA</name>
<gene>
    <name evidence="2" type="ORF">Fcan01_18109</name>
</gene>
<evidence type="ECO:0000313" key="3">
    <source>
        <dbReference type="Proteomes" id="UP000198287"/>
    </source>
</evidence>
<protein>
    <submittedName>
        <fullName evidence="2">Uncharacterized protein</fullName>
    </submittedName>
</protein>
<sequence length="272" mass="30108">MNISREIWCEGRNNSFNQIQLSGTANLHIREGVLFEKYTDCECTTVIVYGENVTLTNVECSYSIKIFPSSSNTSVKNCRAKYQGRYPLQQQRPGELQQVHPEGQQHTSPPLQTQRFSPKSNSSVCDSMTGTVFANLSSVRCSPSESNPAFSLAPSKKKSQQPRKSCVSFSQSIYLVVTCTRNTGNGEKEKFSSKKSSGYSGGCGKTGSAKLYVPSTYIGGFRRHGYEFRHRFGHIVLPRGTHCVQGFGNQAIPCIYGIYGVYGVYGRHAFSP</sequence>
<organism evidence="2 3">
    <name type="scientific">Folsomia candida</name>
    <name type="common">Springtail</name>
    <dbReference type="NCBI Taxonomy" id="158441"/>
    <lineage>
        <taxon>Eukaryota</taxon>
        <taxon>Metazoa</taxon>
        <taxon>Ecdysozoa</taxon>
        <taxon>Arthropoda</taxon>
        <taxon>Hexapoda</taxon>
        <taxon>Collembola</taxon>
        <taxon>Entomobryomorpha</taxon>
        <taxon>Isotomoidea</taxon>
        <taxon>Isotomidae</taxon>
        <taxon>Proisotominae</taxon>
        <taxon>Folsomia</taxon>
    </lineage>
</organism>
<dbReference type="Proteomes" id="UP000198287">
    <property type="component" value="Unassembled WGS sequence"/>
</dbReference>
<dbReference type="EMBL" id="LNIX01000014">
    <property type="protein sequence ID" value="OXA47026.1"/>
    <property type="molecule type" value="Genomic_DNA"/>
</dbReference>
<dbReference type="AlphaFoldDB" id="A0A226DS40"/>